<evidence type="ECO:0000313" key="9">
    <source>
        <dbReference type="Proteomes" id="UP000198680"/>
    </source>
</evidence>
<sequence length="360" mass="36684">MSESAPRSATAPASPGPSSAPESIPVPAAEERVAAQRGVDLARWWDRVGILVVLVALVALMVLIAPNFASVSNLLNIARSISINAILAAGLTLVILTAGIDLSVGSILAVSGVVSVLAAVGGLPAWVAIVLGVVAGCLAGLVNGILTAYLGLAAFIVTLGTMTALRGLAYTMTDGQPIVSNTLNFRDIGNGYVAGIPAPVVVMIVVYLVIWFLLERTRYGKQVYAVGGNAEAARLAGINVRRVTTSVYVIAGACAGLAGIIFAARVVSAQPTAGTGYELDAIAAVVLGGTSLAGGRGRLYGTLIGSIILGVLSTGLILMNVQFFTQLLIKGGVIILAVAIDGLKQRPLRRQRVRAAGAVT</sequence>
<dbReference type="InterPro" id="IPR001851">
    <property type="entry name" value="ABC_transp_permease"/>
</dbReference>
<evidence type="ECO:0000256" key="4">
    <source>
        <dbReference type="ARBA" id="ARBA00022989"/>
    </source>
</evidence>
<feature type="transmembrane region" description="Helical" evidence="7">
    <location>
        <begin position="299"/>
        <end position="318"/>
    </location>
</feature>
<keyword evidence="4 7" id="KW-1133">Transmembrane helix</keyword>
<feature type="transmembrane region" description="Helical" evidence="7">
    <location>
        <begin position="192"/>
        <end position="214"/>
    </location>
</feature>
<dbReference type="PANTHER" id="PTHR32196:SF72">
    <property type="entry name" value="RIBOSE IMPORT PERMEASE PROTEIN RBSC"/>
    <property type="match status" value="1"/>
</dbReference>
<dbReference type="OrthoDB" id="5193167at2"/>
<evidence type="ECO:0000256" key="1">
    <source>
        <dbReference type="ARBA" id="ARBA00004651"/>
    </source>
</evidence>
<keyword evidence="2" id="KW-1003">Cell membrane</keyword>
<evidence type="ECO:0000256" key="7">
    <source>
        <dbReference type="SAM" id="Phobius"/>
    </source>
</evidence>
<feature type="compositionally biased region" description="Low complexity" evidence="6">
    <location>
        <begin position="1"/>
        <end position="23"/>
    </location>
</feature>
<feature type="region of interest" description="Disordered" evidence="6">
    <location>
        <begin position="1"/>
        <end position="24"/>
    </location>
</feature>
<organism evidence="8 9">
    <name type="scientific">Geodermatophilus siccatus</name>
    <dbReference type="NCBI Taxonomy" id="1137991"/>
    <lineage>
        <taxon>Bacteria</taxon>
        <taxon>Bacillati</taxon>
        <taxon>Actinomycetota</taxon>
        <taxon>Actinomycetes</taxon>
        <taxon>Geodermatophilales</taxon>
        <taxon>Geodermatophilaceae</taxon>
        <taxon>Geodermatophilus</taxon>
    </lineage>
</organism>
<dbReference type="CDD" id="cd06579">
    <property type="entry name" value="TM_PBP1_transp_AraH_like"/>
    <property type="match status" value="1"/>
</dbReference>
<dbReference type="GO" id="GO:0022857">
    <property type="term" value="F:transmembrane transporter activity"/>
    <property type="evidence" value="ECO:0007669"/>
    <property type="project" value="InterPro"/>
</dbReference>
<dbReference type="AlphaFoldDB" id="A0A1G9Y9F2"/>
<dbReference type="STRING" id="1137991.SAMN05660642_03931"/>
<feature type="transmembrane region" description="Helical" evidence="7">
    <location>
        <begin position="48"/>
        <end position="69"/>
    </location>
</feature>
<dbReference type="GO" id="GO:0005886">
    <property type="term" value="C:plasma membrane"/>
    <property type="evidence" value="ECO:0007669"/>
    <property type="project" value="UniProtKB-SubCell"/>
</dbReference>
<feature type="transmembrane region" description="Helical" evidence="7">
    <location>
        <begin position="112"/>
        <end position="142"/>
    </location>
</feature>
<name>A0A1G9Y9F2_9ACTN</name>
<dbReference type="RefSeq" id="WP_091222329.1">
    <property type="nucleotide sequence ID" value="NZ_FNHE01000011.1"/>
</dbReference>
<feature type="transmembrane region" description="Helical" evidence="7">
    <location>
        <begin position="247"/>
        <end position="268"/>
    </location>
</feature>
<keyword evidence="5 7" id="KW-0472">Membrane</keyword>
<proteinExistence type="predicted"/>
<evidence type="ECO:0000256" key="5">
    <source>
        <dbReference type="ARBA" id="ARBA00023136"/>
    </source>
</evidence>
<evidence type="ECO:0000313" key="8">
    <source>
        <dbReference type="EMBL" id="SDN05296.1"/>
    </source>
</evidence>
<feature type="transmembrane region" description="Helical" evidence="7">
    <location>
        <begin position="149"/>
        <end position="172"/>
    </location>
</feature>
<dbReference type="Proteomes" id="UP000198680">
    <property type="component" value="Unassembled WGS sequence"/>
</dbReference>
<gene>
    <name evidence="8" type="ORF">SAMN05660642_03931</name>
</gene>
<evidence type="ECO:0000256" key="3">
    <source>
        <dbReference type="ARBA" id="ARBA00022692"/>
    </source>
</evidence>
<dbReference type="PANTHER" id="PTHR32196">
    <property type="entry name" value="ABC TRANSPORTER PERMEASE PROTEIN YPHD-RELATED-RELATED"/>
    <property type="match status" value="1"/>
</dbReference>
<reference evidence="9" key="1">
    <citation type="submission" date="2016-10" db="EMBL/GenBank/DDBJ databases">
        <authorList>
            <person name="Varghese N."/>
            <person name="Submissions S."/>
        </authorList>
    </citation>
    <scope>NUCLEOTIDE SEQUENCE [LARGE SCALE GENOMIC DNA]</scope>
    <source>
        <strain evidence="9">DSM 45419</strain>
    </source>
</reference>
<evidence type="ECO:0000256" key="2">
    <source>
        <dbReference type="ARBA" id="ARBA00022475"/>
    </source>
</evidence>
<dbReference type="EMBL" id="FNHE01000011">
    <property type="protein sequence ID" value="SDN05296.1"/>
    <property type="molecule type" value="Genomic_DNA"/>
</dbReference>
<keyword evidence="3 7" id="KW-0812">Transmembrane</keyword>
<keyword evidence="9" id="KW-1185">Reference proteome</keyword>
<comment type="subcellular location">
    <subcellularLocation>
        <location evidence="1">Cell membrane</location>
        <topology evidence="1">Multi-pass membrane protein</topology>
    </subcellularLocation>
</comment>
<evidence type="ECO:0000256" key="6">
    <source>
        <dbReference type="SAM" id="MobiDB-lite"/>
    </source>
</evidence>
<accession>A0A1G9Y9F2</accession>
<protein>
    <submittedName>
        <fullName evidence="8">Ribose transport system permease protein</fullName>
    </submittedName>
</protein>
<dbReference type="Pfam" id="PF02653">
    <property type="entry name" value="BPD_transp_2"/>
    <property type="match status" value="1"/>
</dbReference>
<feature type="transmembrane region" description="Helical" evidence="7">
    <location>
        <begin position="81"/>
        <end position="100"/>
    </location>
</feature>